<proteinExistence type="predicted"/>
<feature type="domain" description="Exocyst complex component Sec10-like alpha-helical bundle" evidence="1">
    <location>
        <begin position="152"/>
        <end position="348"/>
    </location>
</feature>
<dbReference type="GO" id="GO:0006893">
    <property type="term" value="P:Golgi to plasma membrane transport"/>
    <property type="evidence" value="ECO:0007669"/>
    <property type="project" value="TreeGrafter"/>
</dbReference>
<evidence type="ECO:0000313" key="3">
    <source>
        <dbReference type="Proteomes" id="UP000298663"/>
    </source>
</evidence>
<dbReference type="AlphaFoldDB" id="A0A4U5LPX1"/>
<gene>
    <name evidence="2" type="ORF">L596_030594</name>
</gene>
<feature type="domain" description="Exocyst complex component Sec10-like alpha-helical bundle" evidence="1">
    <location>
        <begin position="356"/>
        <end position="654"/>
    </location>
</feature>
<dbReference type="Pfam" id="PF07393">
    <property type="entry name" value="Sec10_HB"/>
    <property type="match status" value="2"/>
</dbReference>
<sequence>MEDDRYFATHVQDLEQDPFDAVNFVDRLAWRITGTTDTIDAQHLSQRFQEEISGLHMLREHFQNRIDVVEAQISHEKQKSLQALRDQHARNAEVMNKARELQGTLQLMSSKAFQFCGYVEAVHAPRARAYEALQLMKHFDEFQADQPLSSDNLKSIAQGLPKDKFGEVQARIAQKSDEIERVLVEEFVKAMRNGDVGKMKQVVEVLKEFKGSLACVDAFVEQIQSRTFRSFDIFAEILTLCQKTYPIVAQIFPDPKQAMAKLILNLFQGSLKDAMDIKLQNRGAGAYVTILHECYIRTQKLMASLKRFTAGPEFLSMLFGSVFGPYLSGYKDKERTRVVKRCSSILKAHIKKQMGSQDLKPEETLLSEEVAINMLQEFKNAFLRCAEIMAKKESAKFAEELLDLLLLHVFKEHVEYGIQETVKGLKEPQSKTIAETTFFPVVRQAAVITELFLKLFEGSIVPLVGNTVACITKRNSTVAHVEALLNDLIELQLNSLASHMSYLLETHQKRSDFKPEAQNGLVSCTEACSAVVQFVSKQVEVIRNSVDLKNLELILSDLGDKLYKAIFTHIQGFIYNSTGALVLMCDLNEYRYYVDKWGIATTVTKFDSLKVLAKLLLVDPEKLMEARLSLKGVDRKVVDSFVQLRVDYRGEKVTVPFI</sequence>
<dbReference type="InterPro" id="IPR009976">
    <property type="entry name" value="Sec10-like"/>
</dbReference>
<dbReference type="EMBL" id="AZBU02000014">
    <property type="protein sequence ID" value="TKR57960.1"/>
    <property type="molecule type" value="Genomic_DNA"/>
</dbReference>
<dbReference type="STRING" id="34508.A0A4U5LPX1"/>
<protein>
    <recommendedName>
        <fullName evidence="1">Exocyst complex component Sec10-like alpha-helical bundle domain-containing protein</fullName>
    </recommendedName>
</protein>
<dbReference type="PANTHER" id="PTHR12100:SF0">
    <property type="entry name" value="EXOCYST COMPLEX COMPONENT 5"/>
    <property type="match status" value="1"/>
</dbReference>
<reference evidence="2 3" key="2">
    <citation type="journal article" date="2019" name="G3 (Bethesda)">
        <title>Hybrid Assembly of the Genome of the Entomopathogenic Nematode Steinernema carpocapsae Identifies the X-Chromosome.</title>
        <authorList>
            <person name="Serra L."/>
            <person name="Macchietto M."/>
            <person name="Macias-Munoz A."/>
            <person name="McGill C.J."/>
            <person name="Rodriguez I.M."/>
            <person name="Rodriguez B."/>
            <person name="Murad R."/>
            <person name="Mortazavi A."/>
        </authorList>
    </citation>
    <scope>NUCLEOTIDE SEQUENCE [LARGE SCALE GENOMIC DNA]</scope>
    <source>
        <strain evidence="2 3">ALL</strain>
    </source>
</reference>
<dbReference type="OrthoDB" id="125856at2759"/>
<dbReference type="Proteomes" id="UP000298663">
    <property type="component" value="Unassembled WGS sequence"/>
</dbReference>
<evidence type="ECO:0000259" key="1">
    <source>
        <dbReference type="Pfam" id="PF07393"/>
    </source>
</evidence>
<comment type="caution">
    <text evidence="2">The sequence shown here is derived from an EMBL/GenBank/DDBJ whole genome shotgun (WGS) entry which is preliminary data.</text>
</comment>
<reference evidence="2 3" key="1">
    <citation type="journal article" date="2015" name="Genome Biol.">
        <title>Comparative genomics of Steinernema reveals deeply conserved gene regulatory networks.</title>
        <authorList>
            <person name="Dillman A.R."/>
            <person name="Macchietto M."/>
            <person name="Porter C.F."/>
            <person name="Rogers A."/>
            <person name="Williams B."/>
            <person name="Antoshechkin I."/>
            <person name="Lee M.M."/>
            <person name="Goodwin Z."/>
            <person name="Lu X."/>
            <person name="Lewis E.E."/>
            <person name="Goodrich-Blair H."/>
            <person name="Stock S.P."/>
            <person name="Adams B.J."/>
            <person name="Sternberg P.W."/>
            <person name="Mortazavi A."/>
        </authorList>
    </citation>
    <scope>NUCLEOTIDE SEQUENCE [LARGE SCALE GENOMIC DNA]</scope>
    <source>
        <strain evidence="2 3">ALL</strain>
    </source>
</reference>
<organism evidence="2 3">
    <name type="scientific">Steinernema carpocapsae</name>
    <name type="common">Entomopathogenic nematode</name>
    <dbReference type="NCBI Taxonomy" id="34508"/>
    <lineage>
        <taxon>Eukaryota</taxon>
        <taxon>Metazoa</taxon>
        <taxon>Ecdysozoa</taxon>
        <taxon>Nematoda</taxon>
        <taxon>Chromadorea</taxon>
        <taxon>Rhabditida</taxon>
        <taxon>Tylenchina</taxon>
        <taxon>Panagrolaimomorpha</taxon>
        <taxon>Strongyloidoidea</taxon>
        <taxon>Steinernematidae</taxon>
        <taxon>Steinernema</taxon>
    </lineage>
</organism>
<keyword evidence="3" id="KW-1185">Reference proteome</keyword>
<accession>A0A4U5LPX1</accession>
<name>A0A4U5LPX1_STECR</name>
<dbReference type="GO" id="GO:0000145">
    <property type="term" value="C:exocyst"/>
    <property type="evidence" value="ECO:0007669"/>
    <property type="project" value="TreeGrafter"/>
</dbReference>
<dbReference type="PANTHER" id="PTHR12100">
    <property type="entry name" value="SEC10"/>
    <property type="match status" value="1"/>
</dbReference>
<dbReference type="InterPro" id="IPR048627">
    <property type="entry name" value="Sec10_HB"/>
</dbReference>
<dbReference type="GO" id="GO:0006887">
    <property type="term" value="P:exocytosis"/>
    <property type="evidence" value="ECO:0007669"/>
    <property type="project" value="TreeGrafter"/>
</dbReference>
<evidence type="ECO:0000313" key="2">
    <source>
        <dbReference type="EMBL" id="TKR57960.1"/>
    </source>
</evidence>